<proteinExistence type="predicted"/>
<evidence type="ECO:0000313" key="1">
    <source>
        <dbReference type="EMBL" id="KAI3771793.1"/>
    </source>
</evidence>
<organism evidence="1 2">
    <name type="scientific">Arctium lappa</name>
    <name type="common">Greater burdock</name>
    <name type="synonym">Lappa major</name>
    <dbReference type="NCBI Taxonomy" id="4217"/>
    <lineage>
        <taxon>Eukaryota</taxon>
        <taxon>Viridiplantae</taxon>
        <taxon>Streptophyta</taxon>
        <taxon>Embryophyta</taxon>
        <taxon>Tracheophyta</taxon>
        <taxon>Spermatophyta</taxon>
        <taxon>Magnoliopsida</taxon>
        <taxon>eudicotyledons</taxon>
        <taxon>Gunneridae</taxon>
        <taxon>Pentapetalae</taxon>
        <taxon>asterids</taxon>
        <taxon>campanulids</taxon>
        <taxon>Asterales</taxon>
        <taxon>Asteraceae</taxon>
        <taxon>Carduoideae</taxon>
        <taxon>Cardueae</taxon>
        <taxon>Arctiinae</taxon>
        <taxon>Arctium</taxon>
    </lineage>
</organism>
<sequence length="114" mass="12445">MTTDCFPPPTIYNSILFKEEQTMKGIEEAAWVEIIAHDALAKANSKIVGAILTGIVDKEGGDLQFGSSRAMCDTEMQKNVTYKEELLDYVENDEKAPGSAGVKVNGKAIKSEIF</sequence>
<dbReference type="EMBL" id="CM042047">
    <property type="protein sequence ID" value="KAI3771793.1"/>
    <property type="molecule type" value="Genomic_DNA"/>
</dbReference>
<keyword evidence="2" id="KW-1185">Reference proteome</keyword>
<reference evidence="1 2" key="2">
    <citation type="journal article" date="2022" name="Mol. Ecol. Resour.">
        <title>The genomes of chicory, endive, great burdock and yacon provide insights into Asteraceae paleo-polyploidization history and plant inulin production.</title>
        <authorList>
            <person name="Fan W."/>
            <person name="Wang S."/>
            <person name="Wang H."/>
            <person name="Wang A."/>
            <person name="Jiang F."/>
            <person name="Liu H."/>
            <person name="Zhao H."/>
            <person name="Xu D."/>
            <person name="Zhang Y."/>
        </authorList>
    </citation>
    <scope>NUCLEOTIDE SEQUENCE [LARGE SCALE GENOMIC DNA]</scope>
    <source>
        <strain evidence="2">cv. Niubang</strain>
    </source>
</reference>
<accession>A0ACB9FLH5</accession>
<protein>
    <submittedName>
        <fullName evidence="1">Uncharacterized protein</fullName>
    </submittedName>
</protein>
<gene>
    <name evidence="1" type="ORF">L6452_02961</name>
</gene>
<comment type="caution">
    <text evidence="1">The sequence shown here is derived from an EMBL/GenBank/DDBJ whole genome shotgun (WGS) entry which is preliminary data.</text>
</comment>
<reference evidence="2" key="1">
    <citation type="journal article" date="2022" name="Mol. Ecol. Resour.">
        <title>The genomes of chicory, endive, great burdock and yacon provide insights into Asteraceae palaeo-polyploidization history and plant inulin production.</title>
        <authorList>
            <person name="Fan W."/>
            <person name="Wang S."/>
            <person name="Wang H."/>
            <person name="Wang A."/>
            <person name="Jiang F."/>
            <person name="Liu H."/>
            <person name="Zhao H."/>
            <person name="Xu D."/>
            <person name="Zhang Y."/>
        </authorList>
    </citation>
    <scope>NUCLEOTIDE SEQUENCE [LARGE SCALE GENOMIC DNA]</scope>
    <source>
        <strain evidence="2">cv. Niubang</strain>
    </source>
</reference>
<dbReference type="Proteomes" id="UP001055879">
    <property type="component" value="Linkage Group LG01"/>
</dbReference>
<name>A0ACB9FLH5_ARCLA</name>
<evidence type="ECO:0000313" key="2">
    <source>
        <dbReference type="Proteomes" id="UP001055879"/>
    </source>
</evidence>